<evidence type="ECO:0000256" key="9">
    <source>
        <dbReference type="RuleBase" id="RU000461"/>
    </source>
</evidence>
<dbReference type="PANTHER" id="PTHR46696">
    <property type="entry name" value="P450, PUTATIVE (EUROFUNG)-RELATED"/>
    <property type="match status" value="1"/>
</dbReference>
<evidence type="ECO:0000256" key="8">
    <source>
        <dbReference type="ARBA" id="ARBA00055433"/>
    </source>
</evidence>
<dbReference type="AlphaFoldDB" id="A0A1H3TA17"/>
<dbReference type="FunFam" id="1.10.630.10:FF:000018">
    <property type="entry name" value="Cytochrome P450 monooxygenase"/>
    <property type="match status" value="1"/>
</dbReference>
<dbReference type="GO" id="GO:0020037">
    <property type="term" value="F:heme binding"/>
    <property type="evidence" value="ECO:0007669"/>
    <property type="project" value="InterPro"/>
</dbReference>
<keyword evidence="11" id="KW-1185">Reference proteome</keyword>
<evidence type="ECO:0000313" key="10">
    <source>
        <dbReference type="EMBL" id="SDZ47086.1"/>
    </source>
</evidence>
<dbReference type="Proteomes" id="UP000199515">
    <property type="component" value="Unassembled WGS sequence"/>
</dbReference>
<dbReference type="EMBL" id="FNON01000021">
    <property type="protein sequence ID" value="SDZ47086.1"/>
    <property type="molecule type" value="Genomic_DNA"/>
</dbReference>
<dbReference type="GO" id="GO:0005506">
    <property type="term" value="F:iron ion binding"/>
    <property type="evidence" value="ECO:0007669"/>
    <property type="project" value="InterPro"/>
</dbReference>
<dbReference type="PANTHER" id="PTHR46696:SF1">
    <property type="entry name" value="CYTOCHROME P450 YJIB-RELATED"/>
    <property type="match status" value="1"/>
</dbReference>
<reference evidence="10 11" key="1">
    <citation type="submission" date="2016-10" db="EMBL/GenBank/DDBJ databases">
        <authorList>
            <person name="de Groot N.N."/>
        </authorList>
    </citation>
    <scope>NUCLEOTIDE SEQUENCE [LARGE SCALE GENOMIC DNA]</scope>
    <source>
        <strain evidence="10 11">CPCC 202699</strain>
    </source>
</reference>
<evidence type="ECO:0000256" key="5">
    <source>
        <dbReference type="ARBA" id="ARBA00023002"/>
    </source>
</evidence>
<evidence type="ECO:0000256" key="6">
    <source>
        <dbReference type="ARBA" id="ARBA00023004"/>
    </source>
</evidence>
<evidence type="ECO:0000256" key="1">
    <source>
        <dbReference type="ARBA" id="ARBA00004660"/>
    </source>
</evidence>
<evidence type="ECO:0000256" key="4">
    <source>
        <dbReference type="ARBA" id="ARBA00022723"/>
    </source>
</evidence>
<dbReference type="Gene3D" id="1.10.630.10">
    <property type="entry name" value="Cytochrome P450"/>
    <property type="match status" value="1"/>
</dbReference>
<proteinExistence type="inferred from homology"/>
<organism evidence="10 11">
    <name type="scientific">Amycolatopsis xylanica</name>
    <dbReference type="NCBI Taxonomy" id="589385"/>
    <lineage>
        <taxon>Bacteria</taxon>
        <taxon>Bacillati</taxon>
        <taxon>Actinomycetota</taxon>
        <taxon>Actinomycetes</taxon>
        <taxon>Pseudonocardiales</taxon>
        <taxon>Pseudonocardiaceae</taxon>
        <taxon>Amycolatopsis</taxon>
    </lineage>
</organism>
<evidence type="ECO:0000256" key="7">
    <source>
        <dbReference type="ARBA" id="ARBA00023033"/>
    </source>
</evidence>
<sequence>MSSTEVIFEFHERTAADGLREPVRFTHGAWFVHSHAEVDRVLTEHATFSSDELRHSAEPVPHADNPLLRTMLALDPPEHHRQRKIVSRAFTPRAVAALKPRIAATARELLDATKGSSIDFIDGFAYPLPIITIAALLGVDPGRQPDFVRWAEAVTSFAGSFALDPSRRAEFEKAYDELATYFRELAEARRAAPRDDVISTLAAADGLTDEELADFCALLLINGHETTKTLLVNALLCLDRYPWLRAAPVAGVVEEVLRFLPPSGGTDRFTTTATTLGGHEIGAGERVVAMIISANRDPAVFADPHRFDTRRAAGAHLSFGHGIHFCLGAHLARWQAEIALSVLVERLPGRWRLPEESAGIRTTPVGVDVTALRLDWAC</sequence>
<dbReference type="STRING" id="589385.SAMN05421504_12118"/>
<dbReference type="PROSITE" id="PS00086">
    <property type="entry name" value="CYTOCHROME_P450"/>
    <property type="match status" value="1"/>
</dbReference>
<gene>
    <name evidence="10" type="ORF">SAMN05421504_12118</name>
</gene>
<dbReference type="RefSeq" id="WP_176969070.1">
    <property type="nucleotide sequence ID" value="NZ_FNON01000021.1"/>
</dbReference>
<evidence type="ECO:0000256" key="2">
    <source>
        <dbReference type="ARBA" id="ARBA00010617"/>
    </source>
</evidence>
<keyword evidence="6 9" id="KW-0408">Iron</keyword>
<keyword evidence="4 9" id="KW-0479">Metal-binding</keyword>
<protein>
    <submittedName>
        <fullName evidence="10">Cytochrome P450</fullName>
    </submittedName>
</protein>
<dbReference type="GO" id="GO:0004497">
    <property type="term" value="F:monooxygenase activity"/>
    <property type="evidence" value="ECO:0007669"/>
    <property type="project" value="UniProtKB-KW"/>
</dbReference>
<dbReference type="InterPro" id="IPR001128">
    <property type="entry name" value="Cyt_P450"/>
</dbReference>
<dbReference type="SUPFAM" id="SSF48264">
    <property type="entry name" value="Cytochrome P450"/>
    <property type="match status" value="1"/>
</dbReference>
<keyword evidence="5 9" id="KW-0560">Oxidoreductase</keyword>
<keyword evidence="7 9" id="KW-0503">Monooxygenase</keyword>
<comment type="pathway">
    <text evidence="1">Antibiotic biosynthesis; vancomycin biosynthesis.</text>
</comment>
<dbReference type="InterPro" id="IPR036396">
    <property type="entry name" value="Cyt_P450_sf"/>
</dbReference>
<dbReference type="GO" id="GO:0016705">
    <property type="term" value="F:oxidoreductase activity, acting on paired donors, with incorporation or reduction of molecular oxygen"/>
    <property type="evidence" value="ECO:0007669"/>
    <property type="project" value="InterPro"/>
</dbReference>
<comment type="function">
    <text evidence="8">Involved in the coupling of aromatic side chains of the heptapeptide of vancomycin.</text>
</comment>
<dbReference type="InterPro" id="IPR002397">
    <property type="entry name" value="Cyt_P450_B"/>
</dbReference>
<accession>A0A1H3TA17</accession>
<dbReference type="Pfam" id="PF00067">
    <property type="entry name" value="p450"/>
    <property type="match status" value="2"/>
</dbReference>
<dbReference type="PRINTS" id="PR00385">
    <property type="entry name" value="P450"/>
</dbReference>
<keyword evidence="3 9" id="KW-0349">Heme</keyword>
<name>A0A1H3TA17_9PSEU</name>
<dbReference type="InterPro" id="IPR017972">
    <property type="entry name" value="Cyt_P450_CS"/>
</dbReference>
<evidence type="ECO:0000256" key="3">
    <source>
        <dbReference type="ARBA" id="ARBA00022617"/>
    </source>
</evidence>
<evidence type="ECO:0000313" key="11">
    <source>
        <dbReference type="Proteomes" id="UP000199515"/>
    </source>
</evidence>
<comment type="similarity">
    <text evidence="2 9">Belongs to the cytochrome P450 family.</text>
</comment>
<dbReference type="PRINTS" id="PR00359">
    <property type="entry name" value="BP450"/>
</dbReference>